<dbReference type="PRINTS" id="PR00364">
    <property type="entry name" value="DISEASERSIST"/>
</dbReference>
<keyword evidence="4" id="KW-0547">Nucleotide-binding</keyword>
<feature type="region of interest" description="Disordered" evidence="8">
    <location>
        <begin position="881"/>
        <end position="953"/>
    </location>
</feature>
<dbReference type="AlphaFoldDB" id="A0A3B6NJL4"/>
<feature type="compositionally biased region" description="Acidic residues" evidence="8">
    <location>
        <begin position="927"/>
        <end position="938"/>
    </location>
</feature>
<dbReference type="InterPro" id="IPR036388">
    <property type="entry name" value="WH-like_DNA-bd_sf"/>
</dbReference>
<feature type="compositionally biased region" description="Acidic residues" evidence="8">
    <location>
        <begin position="899"/>
        <end position="919"/>
    </location>
</feature>
<dbReference type="Gene3D" id="1.10.8.430">
    <property type="entry name" value="Helical domain of apoptotic protease-activating factors"/>
    <property type="match status" value="1"/>
</dbReference>
<evidence type="ECO:0000259" key="11">
    <source>
        <dbReference type="Pfam" id="PF23559"/>
    </source>
</evidence>
<dbReference type="GO" id="GO:0009626">
    <property type="term" value="P:plant-type hypersensitive response"/>
    <property type="evidence" value="ECO:0007669"/>
    <property type="project" value="UniProtKB-ARBA"/>
</dbReference>
<dbReference type="Pfam" id="PF18052">
    <property type="entry name" value="Rx_N"/>
    <property type="match status" value="1"/>
</dbReference>
<dbReference type="CDD" id="cd14798">
    <property type="entry name" value="RX-CC_like"/>
    <property type="match status" value="1"/>
</dbReference>
<evidence type="ECO:0000256" key="1">
    <source>
        <dbReference type="ARBA" id="ARBA00008894"/>
    </source>
</evidence>
<protein>
    <recommendedName>
        <fullName evidence="15">AAA+ ATPase domain-containing protein</fullName>
    </recommendedName>
</protein>
<evidence type="ECO:0000259" key="9">
    <source>
        <dbReference type="Pfam" id="PF00931"/>
    </source>
</evidence>
<dbReference type="GO" id="GO:0002758">
    <property type="term" value="P:innate immune response-activating signaling pathway"/>
    <property type="evidence" value="ECO:0007669"/>
    <property type="project" value="UniProtKB-ARBA"/>
</dbReference>
<dbReference type="GO" id="GO:0042742">
    <property type="term" value="P:defense response to bacterium"/>
    <property type="evidence" value="ECO:0007669"/>
    <property type="project" value="UniProtKB-ARBA"/>
</dbReference>
<dbReference type="Gene3D" id="3.40.50.300">
    <property type="entry name" value="P-loop containing nucleotide triphosphate hydrolases"/>
    <property type="match status" value="1"/>
</dbReference>
<dbReference type="Gramene" id="TraesCS6A03G0020200.1">
    <property type="protein sequence ID" value="TraesCS6A03G0020200.1.CDS"/>
    <property type="gene ID" value="TraesCS6A03G0020200"/>
</dbReference>
<reference evidence="13" key="2">
    <citation type="submission" date="2018-10" db="UniProtKB">
        <authorList>
            <consortium name="EnsemblPlants"/>
        </authorList>
    </citation>
    <scope>IDENTIFICATION</scope>
</reference>
<sequence>MEFATGAMSSLLPKLGELLVEEYDLQNSVKQGIKDLREELLMMQAALVKVSNVPLEDLDPVVRIWANDVRELSFAIEDSLDSFMVRVVGLEPTKPHTFLGFIKETKSKVTKLKVRREIAKNIKGVKIQVKEAKERYDRYKDVISDASVATKVDPRLLTLYNKVSNLVGIDEAIDELTKRLSKSDDVAQQQPKTVSVVGFGGLGKTTLVKAIYDNLKKEFDCGGFVIVGRNPDQKKVLRDILHELDKHKHITESKMDERQLIDQLQEFLADKRYLIVIDDIWDVSTWEMIKCALADSNSGSRVITTTRIHEVAKKVGGVYNMKPLSDDNSKKLFHSRIFGDEGTSLDDQSDELSDNFFGECGGVPLAIITLASFLVSKPRGVWCKVFDSIGFGQEHNEAIQNTRQILSFSYYDLPFHLKTCLLHLSGYPEDIFIPKNTVIWKWVAEGFIPMGQEISAFELGQSYYNDLINRSMIQSIEPDSMEMIDGCRVHDIVLDLIRTLSREVNFVTILDKVQHNTCSASTSMSTRRLAIHGGSIGHMDMGYVRSFNVIRSVGLVLPPLLSFKVLRVLALEYCDFPVGGCNFDHLGKLVQLRYLGMMGTPVTELPSDLGHHLKFLQALNIKHTGIKELPSSVGELTKLMCLHAFEGTRMMGSIGKLTSLEELELHHVDKSPDFTTELGKLTQLRVLEIYFDEMDESVHRALAKSLCNLHRVQTLKIWVEQDESVQVDWWEVWAPPSDLRQLSLSGMILPRRPSWMEPSCLPHISYLWFEVGELKAQDLQILGRLKSLRFLYLSANDEHTLSYTVGSHEFQNLTYLDTDIKIVCGEGALPMLEELECYASVGNDVGLARNMPFLKEVKYTLDSLDDCSGEEVEATEDALRHAAKTHPNHPKIKISRSDEESDDSDDDDNSDDGLEEVSSSDEKKYDEDGDGGSEEEVSGTDQEMTRTKDPRELTMEMKRKSMTMMKMADPRRRFPVLTKRYTLQLTTYINPLPFFWDTINSCCIRMT</sequence>
<evidence type="ECO:0000256" key="4">
    <source>
        <dbReference type="ARBA" id="ARBA00022741"/>
    </source>
</evidence>
<name>A0A3B6NJL4_WHEAT</name>
<evidence type="ECO:0008006" key="15">
    <source>
        <dbReference type="Google" id="ProtNLM"/>
    </source>
</evidence>
<proteinExistence type="inferred from homology"/>
<dbReference type="Gramene" id="TraesCS6A02G009900.1">
    <property type="protein sequence ID" value="TraesCS6A02G009900.1"/>
    <property type="gene ID" value="TraesCS6A02G009900"/>
</dbReference>
<dbReference type="InterPro" id="IPR002182">
    <property type="entry name" value="NB-ARC"/>
</dbReference>
<comment type="similarity">
    <text evidence="1">Belongs to the disease resistance NB-LRR family.</text>
</comment>
<dbReference type="Gene3D" id="3.80.10.10">
    <property type="entry name" value="Ribonuclease Inhibitor"/>
    <property type="match status" value="1"/>
</dbReference>
<evidence type="ECO:0000256" key="7">
    <source>
        <dbReference type="SAM" id="Coils"/>
    </source>
</evidence>
<dbReference type="SUPFAM" id="SSF52540">
    <property type="entry name" value="P-loop containing nucleoside triphosphate hydrolases"/>
    <property type="match status" value="1"/>
</dbReference>
<dbReference type="OrthoDB" id="693948at2759"/>
<keyword evidence="5" id="KW-0611">Plant defense</keyword>
<evidence type="ECO:0000259" key="10">
    <source>
        <dbReference type="Pfam" id="PF18052"/>
    </source>
</evidence>
<dbReference type="InterPro" id="IPR058922">
    <property type="entry name" value="WHD_DRP"/>
</dbReference>
<gene>
    <name evidence="13" type="primary">LOC123129920</name>
</gene>
<evidence type="ECO:0000313" key="13">
    <source>
        <dbReference type="EnsemblPlants" id="TraesCS6A02G009900.1"/>
    </source>
</evidence>
<evidence type="ECO:0000256" key="5">
    <source>
        <dbReference type="ARBA" id="ARBA00022821"/>
    </source>
</evidence>
<dbReference type="Pfam" id="PF00931">
    <property type="entry name" value="NB-ARC"/>
    <property type="match status" value="1"/>
</dbReference>
<dbReference type="Pfam" id="PF23598">
    <property type="entry name" value="LRR_14"/>
    <property type="match status" value="1"/>
</dbReference>
<dbReference type="InterPro" id="IPR038005">
    <property type="entry name" value="RX-like_CC"/>
</dbReference>
<keyword evidence="3" id="KW-0677">Repeat</keyword>
<dbReference type="SMR" id="A0A3B6NJL4"/>
<evidence type="ECO:0000259" key="12">
    <source>
        <dbReference type="Pfam" id="PF23598"/>
    </source>
</evidence>
<dbReference type="Gene3D" id="1.10.10.10">
    <property type="entry name" value="Winged helix-like DNA-binding domain superfamily/Winged helix DNA-binding domain"/>
    <property type="match status" value="1"/>
</dbReference>
<keyword evidence="2" id="KW-0433">Leucine-rich repeat</keyword>
<dbReference type="PANTHER" id="PTHR23155">
    <property type="entry name" value="DISEASE RESISTANCE PROTEIN RP"/>
    <property type="match status" value="1"/>
</dbReference>
<dbReference type="InterPro" id="IPR027417">
    <property type="entry name" value="P-loop_NTPase"/>
</dbReference>
<evidence type="ECO:0000256" key="8">
    <source>
        <dbReference type="SAM" id="MobiDB-lite"/>
    </source>
</evidence>
<dbReference type="FunFam" id="3.40.50.300:FF:001091">
    <property type="entry name" value="Probable disease resistance protein At1g61300"/>
    <property type="match status" value="1"/>
</dbReference>
<dbReference type="STRING" id="4565.A0A3B6NJL4"/>
<dbReference type="Pfam" id="PF23559">
    <property type="entry name" value="WHD_DRP"/>
    <property type="match status" value="1"/>
</dbReference>
<feature type="coiled-coil region" evidence="7">
    <location>
        <begin position="115"/>
        <end position="149"/>
    </location>
</feature>
<dbReference type="InterPro" id="IPR044974">
    <property type="entry name" value="Disease_R_plants"/>
</dbReference>
<organism evidence="13">
    <name type="scientific">Triticum aestivum</name>
    <name type="common">Wheat</name>
    <dbReference type="NCBI Taxonomy" id="4565"/>
    <lineage>
        <taxon>Eukaryota</taxon>
        <taxon>Viridiplantae</taxon>
        <taxon>Streptophyta</taxon>
        <taxon>Embryophyta</taxon>
        <taxon>Tracheophyta</taxon>
        <taxon>Spermatophyta</taxon>
        <taxon>Magnoliopsida</taxon>
        <taxon>Liliopsida</taxon>
        <taxon>Poales</taxon>
        <taxon>Poaceae</taxon>
        <taxon>BOP clade</taxon>
        <taxon>Pooideae</taxon>
        <taxon>Triticodae</taxon>
        <taxon>Triticeae</taxon>
        <taxon>Triticinae</taxon>
        <taxon>Triticum</taxon>
    </lineage>
</organism>
<dbReference type="InterPro" id="IPR041118">
    <property type="entry name" value="Rx_N"/>
</dbReference>
<keyword evidence="14" id="KW-1185">Reference proteome</keyword>
<dbReference type="Gene3D" id="1.20.5.4130">
    <property type="match status" value="1"/>
</dbReference>
<dbReference type="PANTHER" id="PTHR23155:SF1116">
    <property type="entry name" value="OS12G0273300 PROTEIN"/>
    <property type="match status" value="1"/>
</dbReference>
<dbReference type="FunFam" id="1.10.10.10:FF:000322">
    <property type="entry name" value="Probable disease resistance protein At1g63360"/>
    <property type="match status" value="1"/>
</dbReference>
<evidence type="ECO:0000256" key="3">
    <source>
        <dbReference type="ARBA" id="ARBA00022737"/>
    </source>
</evidence>
<dbReference type="Gramene" id="TraesROB_scaffold_174561_01G000100.1">
    <property type="protein sequence ID" value="TraesROB_scaffold_174561_01G000100.1"/>
    <property type="gene ID" value="TraesROB_scaffold_174561_01G000100"/>
</dbReference>
<dbReference type="SUPFAM" id="SSF52058">
    <property type="entry name" value="L domain-like"/>
    <property type="match status" value="1"/>
</dbReference>
<dbReference type="InterPro" id="IPR055414">
    <property type="entry name" value="LRR_R13L4/SHOC2-like"/>
</dbReference>
<reference evidence="13" key="1">
    <citation type="submission" date="2018-08" db="EMBL/GenBank/DDBJ databases">
        <authorList>
            <person name="Rossello M."/>
        </authorList>
    </citation>
    <scope>NUCLEOTIDE SEQUENCE [LARGE SCALE GENOMIC DNA]</scope>
    <source>
        <strain evidence="13">cv. Chinese Spring</strain>
    </source>
</reference>
<dbReference type="InterPro" id="IPR032675">
    <property type="entry name" value="LRR_dom_sf"/>
</dbReference>
<feature type="domain" description="Disease resistance N-terminal" evidence="10">
    <location>
        <begin position="7"/>
        <end position="91"/>
    </location>
</feature>
<dbReference type="Proteomes" id="UP000019116">
    <property type="component" value="Chromosome 6A"/>
</dbReference>
<feature type="domain" description="Disease resistance R13L4/SHOC-2-like LRR" evidence="12">
    <location>
        <begin position="544"/>
        <end position="892"/>
    </location>
</feature>
<keyword evidence="6 7" id="KW-0175">Coiled coil</keyword>
<evidence type="ECO:0000256" key="2">
    <source>
        <dbReference type="ARBA" id="ARBA00022614"/>
    </source>
</evidence>
<dbReference type="GO" id="GO:0043531">
    <property type="term" value="F:ADP binding"/>
    <property type="evidence" value="ECO:0007669"/>
    <property type="project" value="InterPro"/>
</dbReference>
<feature type="compositionally biased region" description="Basic residues" evidence="8">
    <location>
        <begin position="881"/>
        <end position="894"/>
    </location>
</feature>
<dbReference type="EnsemblPlants" id="TraesCS6A02G009900.1">
    <property type="protein sequence ID" value="TraesCS6A02G009900.1"/>
    <property type="gene ID" value="TraesCS6A02G009900"/>
</dbReference>
<dbReference type="InterPro" id="IPR042197">
    <property type="entry name" value="Apaf_helical"/>
</dbReference>
<evidence type="ECO:0000256" key="6">
    <source>
        <dbReference type="ARBA" id="ARBA00023054"/>
    </source>
</evidence>
<feature type="domain" description="Disease resistance protein winged helix" evidence="11">
    <location>
        <begin position="427"/>
        <end position="497"/>
    </location>
</feature>
<feature type="compositionally biased region" description="Basic and acidic residues" evidence="8">
    <location>
        <begin position="943"/>
        <end position="953"/>
    </location>
</feature>
<evidence type="ECO:0000313" key="14">
    <source>
        <dbReference type="Proteomes" id="UP000019116"/>
    </source>
</evidence>
<feature type="domain" description="NB-ARC" evidence="9">
    <location>
        <begin position="171"/>
        <end position="338"/>
    </location>
</feature>
<accession>A0A3B6NJL4</accession>